<protein>
    <submittedName>
        <fullName evidence="3">Uncharacterized protein</fullName>
    </submittedName>
</protein>
<keyword evidence="2" id="KW-0472">Membrane</keyword>
<evidence type="ECO:0000256" key="2">
    <source>
        <dbReference type="SAM" id="Phobius"/>
    </source>
</evidence>
<evidence type="ECO:0000256" key="1">
    <source>
        <dbReference type="SAM" id="MobiDB-lite"/>
    </source>
</evidence>
<dbReference type="AlphaFoldDB" id="A0A1E3HXA0"/>
<feature type="compositionally biased region" description="Pro residues" evidence="1">
    <location>
        <begin position="181"/>
        <end position="193"/>
    </location>
</feature>
<feature type="compositionally biased region" description="Polar residues" evidence="1">
    <location>
        <begin position="126"/>
        <end position="135"/>
    </location>
</feature>
<sequence length="286" mass="30993">MSSTTSSPTSTATSVSASTTAATNDVSSSSSFYKNLFYILIGLLVIFALVSFLSLLKARRRRRAIIEEAERLGVMVPGIPGYVPLRDRHGYQWLRSNGKQSPEWWDISGDPDKLDEGTVSKAGSRMGSSHPSMASLQVPGEGARSRHRASGGRLNDPSDFVCPLATFSGWKAETRQTPVALVPPPPPSEPLGPVPQSSVPHFPNHLAYRPSSILPPKARFDNITPGELGKLEGLVGEGVEVVGIVRMPVPPWVCQRRGSDDEEDGQEILREWGGVELGVARMQVKR</sequence>
<dbReference type="GeneID" id="30154368"/>
<dbReference type="OrthoDB" id="2572232at2759"/>
<feature type="transmembrane region" description="Helical" evidence="2">
    <location>
        <begin position="36"/>
        <end position="56"/>
    </location>
</feature>
<dbReference type="EMBL" id="AWGJ01000004">
    <property type="protein sequence ID" value="ODN80940.1"/>
    <property type="molecule type" value="Genomic_DNA"/>
</dbReference>
<evidence type="ECO:0000313" key="4">
    <source>
        <dbReference type="Proteomes" id="UP000094065"/>
    </source>
</evidence>
<name>A0A1E3HXA0_9TREE</name>
<gene>
    <name evidence="3" type="ORF">L202_03059</name>
</gene>
<comment type="caution">
    <text evidence="3">The sequence shown here is derived from an EMBL/GenBank/DDBJ whole genome shotgun (WGS) entry which is preliminary data.</text>
</comment>
<reference evidence="3 4" key="1">
    <citation type="submission" date="2016-06" db="EMBL/GenBank/DDBJ databases">
        <title>Evolution of pathogenesis and genome organization in the Tremellales.</title>
        <authorList>
            <person name="Cuomo C."/>
            <person name="Litvintseva A."/>
            <person name="Heitman J."/>
            <person name="Chen Y."/>
            <person name="Sun S."/>
            <person name="Springer D."/>
            <person name="Dromer F."/>
            <person name="Young S."/>
            <person name="Zeng Q."/>
            <person name="Chapman S."/>
            <person name="Gujja S."/>
            <person name="Saif S."/>
            <person name="Birren B."/>
        </authorList>
    </citation>
    <scope>NUCLEOTIDE SEQUENCE [LARGE SCALE GENOMIC DNA]</scope>
    <source>
        <strain evidence="3 4">CBS 6039</strain>
    </source>
</reference>
<keyword evidence="2" id="KW-0812">Transmembrane</keyword>
<keyword evidence="4" id="KW-1185">Reference proteome</keyword>
<evidence type="ECO:0000313" key="3">
    <source>
        <dbReference type="EMBL" id="ODN80940.1"/>
    </source>
</evidence>
<feature type="region of interest" description="Disordered" evidence="1">
    <location>
        <begin position="177"/>
        <end position="196"/>
    </location>
</feature>
<dbReference type="Proteomes" id="UP000094065">
    <property type="component" value="Unassembled WGS sequence"/>
</dbReference>
<keyword evidence="2" id="KW-1133">Transmembrane helix</keyword>
<organism evidence="3 4">
    <name type="scientific">Cryptococcus amylolentus CBS 6039</name>
    <dbReference type="NCBI Taxonomy" id="1295533"/>
    <lineage>
        <taxon>Eukaryota</taxon>
        <taxon>Fungi</taxon>
        <taxon>Dikarya</taxon>
        <taxon>Basidiomycota</taxon>
        <taxon>Agaricomycotina</taxon>
        <taxon>Tremellomycetes</taxon>
        <taxon>Tremellales</taxon>
        <taxon>Cryptococcaceae</taxon>
        <taxon>Cryptococcus</taxon>
    </lineage>
</organism>
<proteinExistence type="predicted"/>
<feature type="region of interest" description="Disordered" evidence="1">
    <location>
        <begin position="104"/>
        <end position="155"/>
    </location>
</feature>
<feature type="region of interest" description="Disordered" evidence="1">
    <location>
        <begin position="1"/>
        <end position="20"/>
    </location>
</feature>
<accession>A0A1E3HXA0</accession>
<dbReference type="RefSeq" id="XP_018995506.1">
    <property type="nucleotide sequence ID" value="XM_019136837.1"/>
</dbReference>